<dbReference type="InterPro" id="IPR019808">
    <property type="entry name" value="Histidine_triad_CS"/>
</dbReference>
<dbReference type="SUPFAM" id="SSF54197">
    <property type="entry name" value="HIT-like"/>
    <property type="match status" value="1"/>
</dbReference>
<dbReference type="Gene3D" id="3.30.428.10">
    <property type="entry name" value="HIT-like"/>
    <property type="match status" value="1"/>
</dbReference>
<feature type="region of interest" description="Disordered" evidence="8">
    <location>
        <begin position="136"/>
        <end position="172"/>
    </location>
</feature>
<feature type="active site" description="Tele-AMP-histidine intermediate" evidence="3">
    <location>
        <position position="100"/>
    </location>
</feature>
<dbReference type="PROSITE" id="PS51084">
    <property type="entry name" value="HIT_2"/>
    <property type="match status" value="1"/>
</dbReference>
<evidence type="ECO:0000256" key="2">
    <source>
        <dbReference type="ARBA" id="ARBA00022801"/>
    </source>
</evidence>
<feature type="binding site" evidence="4">
    <location>
        <begin position="93"/>
        <end position="96"/>
    </location>
    <ligand>
        <name>substrate</name>
    </ligand>
</feature>
<feature type="domain" description="HIT" evidence="9">
    <location>
        <begin position="1"/>
        <end position="113"/>
    </location>
</feature>
<dbReference type="InterPro" id="IPR036265">
    <property type="entry name" value="HIT-like_sf"/>
</dbReference>
<dbReference type="FunFam" id="3.30.428.10:FF:000011">
    <property type="entry name" value="Fragile histidine triad"/>
    <property type="match status" value="1"/>
</dbReference>
<sequence>ILFSSFPVAHQVFHTSPSGLSHALNNLRPLLPGHTLVIPHRTSARHLEDLSEEERADMLATVVRVQKVLRRVYSPAGKVTAFNVAIQDGVAAGQTVPHLHIHVIPRRDGDLEPYGGGDVLYEWLESEEGDLNQQYEAAGKGARDNEEKASQRRTGSFTPEAHRKNRSTADMRAEAEWLAREMAREEE</sequence>
<evidence type="ECO:0000259" key="9">
    <source>
        <dbReference type="PROSITE" id="PS51084"/>
    </source>
</evidence>
<dbReference type="InterPro" id="IPR039383">
    <property type="entry name" value="FHIT"/>
</dbReference>
<evidence type="ECO:0000313" key="10">
    <source>
        <dbReference type="EMBL" id="KAF2228761.1"/>
    </source>
</evidence>
<name>A0A6A6GSY4_VIRVR</name>
<keyword evidence="11" id="KW-1185">Reference proteome</keyword>
<feature type="site" description="Important for induction of apoptosis" evidence="5">
    <location>
        <position position="121"/>
    </location>
</feature>
<dbReference type="CDD" id="cd01275">
    <property type="entry name" value="FHIT"/>
    <property type="match status" value="1"/>
</dbReference>
<feature type="non-terminal residue" evidence="10">
    <location>
        <position position="187"/>
    </location>
</feature>
<evidence type="ECO:0000256" key="7">
    <source>
        <dbReference type="RuleBase" id="RU366076"/>
    </source>
</evidence>
<protein>
    <recommendedName>
        <fullName evidence="7">Bis(5'-adenosyl)-triphosphatase</fullName>
        <ecNumber evidence="7">3.6.1.29</ecNumber>
    </recommendedName>
</protein>
<keyword evidence="1 7" id="KW-0547">Nucleotide-binding</keyword>
<keyword evidence="2 7" id="KW-0378">Hydrolase</keyword>
<feature type="binding site" evidence="4">
    <location>
        <position position="102"/>
    </location>
    <ligand>
        <name>substrate</name>
    </ligand>
</feature>
<comment type="catalytic activity">
    <reaction evidence="7">
        <text>P(1),P(3)-bis(5'-adenosyl) triphosphate + H2O = AMP + ADP + 2 H(+)</text>
        <dbReference type="Rhea" id="RHEA:13893"/>
        <dbReference type="ChEBI" id="CHEBI:15377"/>
        <dbReference type="ChEBI" id="CHEBI:15378"/>
        <dbReference type="ChEBI" id="CHEBI:58529"/>
        <dbReference type="ChEBI" id="CHEBI:456215"/>
        <dbReference type="ChEBI" id="CHEBI:456216"/>
        <dbReference type="EC" id="3.6.1.29"/>
    </reaction>
</comment>
<dbReference type="GO" id="GO:0000166">
    <property type="term" value="F:nucleotide binding"/>
    <property type="evidence" value="ECO:0007669"/>
    <property type="project" value="UniProtKB-KW"/>
</dbReference>
<evidence type="ECO:0000256" key="3">
    <source>
        <dbReference type="PIRSR" id="PIRSR639383-1"/>
    </source>
</evidence>
<dbReference type="InterPro" id="IPR051884">
    <property type="entry name" value="Bis(5'-adenosyl)-TPase_reg"/>
</dbReference>
<feature type="binding site" evidence="4">
    <location>
        <position position="26"/>
    </location>
    <ligand>
        <name>substrate</name>
    </ligand>
</feature>
<dbReference type="PANTHER" id="PTHR46243:SF1">
    <property type="entry name" value="BIS(5'-ADENOSYL)-TRIPHOSPHATASE"/>
    <property type="match status" value="1"/>
</dbReference>
<dbReference type="AlphaFoldDB" id="A0A6A6GSY4"/>
<evidence type="ECO:0000313" key="11">
    <source>
        <dbReference type="Proteomes" id="UP000800092"/>
    </source>
</evidence>
<evidence type="ECO:0000256" key="5">
    <source>
        <dbReference type="PIRSR" id="PIRSR639383-3"/>
    </source>
</evidence>
<feature type="non-terminal residue" evidence="10">
    <location>
        <position position="1"/>
    </location>
</feature>
<dbReference type="PANTHER" id="PTHR46243">
    <property type="entry name" value="BIS(5'-ADENOSYL)-TRIPHOSPHATASE"/>
    <property type="match status" value="1"/>
</dbReference>
<proteinExistence type="predicted"/>
<feature type="short sequence motif" description="Histidine triad motif" evidence="6">
    <location>
        <begin position="98"/>
        <end position="102"/>
    </location>
</feature>
<evidence type="ECO:0000256" key="1">
    <source>
        <dbReference type="ARBA" id="ARBA00022741"/>
    </source>
</evidence>
<feature type="binding site" evidence="4">
    <location>
        <position position="87"/>
    </location>
    <ligand>
        <name>substrate</name>
    </ligand>
</feature>
<reference evidence="10" key="1">
    <citation type="journal article" date="2020" name="Stud. Mycol.">
        <title>101 Dothideomycetes genomes: a test case for predicting lifestyles and emergence of pathogens.</title>
        <authorList>
            <person name="Haridas S."/>
            <person name="Albert R."/>
            <person name="Binder M."/>
            <person name="Bloem J."/>
            <person name="Labutti K."/>
            <person name="Salamov A."/>
            <person name="Andreopoulos B."/>
            <person name="Baker S."/>
            <person name="Barry K."/>
            <person name="Bills G."/>
            <person name="Bluhm B."/>
            <person name="Cannon C."/>
            <person name="Castanera R."/>
            <person name="Culley D."/>
            <person name="Daum C."/>
            <person name="Ezra D."/>
            <person name="Gonzalez J."/>
            <person name="Henrissat B."/>
            <person name="Kuo A."/>
            <person name="Liang C."/>
            <person name="Lipzen A."/>
            <person name="Lutzoni F."/>
            <person name="Magnuson J."/>
            <person name="Mondo S."/>
            <person name="Nolan M."/>
            <person name="Ohm R."/>
            <person name="Pangilinan J."/>
            <person name="Park H.-J."/>
            <person name="Ramirez L."/>
            <person name="Alfaro M."/>
            <person name="Sun H."/>
            <person name="Tritt A."/>
            <person name="Yoshinaga Y."/>
            <person name="Zwiers L.-H."/>
            <person name="Turgeon B."/>
            <person name="Goodwin S."/>
            <person name="Spatafora J."/>
            <person name="Crous P."/>
            <person name="Grigoriev I."/>
        </authorList>
    </citation>
    <scope>NUCLEOTIDE SEQUENCE</scope>
    <source>
        <strain evidence="10">Tuck. ex Michener</strain>
    </source>
</reference>
<evidence type="ECO:0000256" key="6">
    <source>
        <dbReference type="PROSITE-ProRule" id="PRU00464"/>
    </source>
</evidence>
<dbReference type="OrthoDB" id="680339at2759"/>
<evidence type="ECO:0000256" key="8">
    <source>
        <dbReference type="SAM" id="MobiDB-lite"/>
    </source>
</evidence>
<dbReference type="EMBL" id="ML991894">
    <property type="protein sequence ID" value="KAF2228761.1"/>
    <property type="molecule type" value="Genomic_DNA"/>
</dbReference>
<dbReference type="Proteomes" id="UP000800092">
    <property type="component" value="Unassembled WGS sequence"/>
</dbReference>
<evidence type="ECO:0000256" key="4">
    <source>
        <dbReference type="PIRSR" id="PIRSR639383-2"/>
    </source>
</evidence>
<comment type="cofactor">
    <cofactor evidence="7">
        <name>Mn(2+)</name>
        <dbReference type="ChEBI" id="CHEBI:29035"/>
    </cofactor>
</comment>
<gene>
    <name evidence="10" type="ORF">EV356DRAFT_435438</name>
</gene>
<accession>A0A6A6GSY4</accession>
<dbReference type="EC" id="3.6.1.29" evidence="7"/>
<dbReference type="PROSITE" id="PS00892">
    <property type="entry name" value="HIT_1"/>
    <property type="match status" value="1"/>
</dbReference>
<feature type="compositionally biased region" description="Basic and acidic residues" evidence="8">
    <location>
        <begin position="141"/>
        <end position="150"/>
    </location>
</feature>
<organism evidence="10 11">
    <name type="scientific">Viridothelium virens</name>
    <name type="common">Speckled blister lichen</name>
    <name type="synonym">Trypethelium virens</name>
    <dbReference type="NCBI Taxonomy" id="1048519"/>
    <lineage>
        <taxon>Eukaryota</taxon>
        <taxon>Fungi</taxon>
        <taxon>Dikarya</taxon>
        <taxon>Ascomycota</taxon>
        <taxon>Pezizomycotina</taxon>
        <taxon>Dothideomycetes</taxon>
        <taxon>Dothideomycetes incertae sedis</taxon>
        <taxon>Trypetheliales</taxon>
        <taxon>Trypetheliaceae</taxon>
        <taxon>Viridothelium</taxon>
    </lineage>
</organism>
<dbReference type="Pfam" id="PF01230">
    <property type="entry name" value="HIT"/>
    <property type="match status" value="1"/>
</dbReference>
<dbReference type="InterPro" id="IPR011146">
    <property type="entry name" value="HIT-like"/>
</dbReference>
<dbReference type="GO" id="GO:0047710">
    <property type="term" value="F:bis(5'-adenosyl)-triphosphatase activity"/>
    <property type="evidence" value="ECO:0007669"/>
    <property type="project" value="UniProtKB-UniRule"/>
</dbReference>